<dbReference type="Proteomes" id="UP000007519">
    <property type="component" value="Chromosome"/>
</dbReference>
<evidence type="ECO:0000259" key="1">
    <source>
        <dbReference type="Pfam" id="PF25056"/>
    </source>
</evidence>
<dbReference type="RefSeq" id="WP_015694015.1">
    <property type="nucleotide sequence ID" value="NC_016940.1"/>
</dbReference>
<dbReference type="KEGG" id="sgn:SGRA_3710"/>
<name>H6L6Z6_SAPGL</name>
<dbReference type="Pfam" id="PF25056">
    <property type="entry name" value="DUF7793"/>
    <property type="match status" value="1"/>
</dbReference>
<feature type="domain" description="DUF7793" evidence="1">
    <location>
        <begin position="18"/>
        <end position="126"/>
    </location>
</feature>
<dbReference type="InterPro" id="IPR056695">
    <property type="entry name" value="DUF7793"/>
</dbReference>
<accession>H6L6Z6</accession>
<sequence>MRTEIQLKKSLLYMDEQTEILVQRVGQGAYLEAEDSLEWIEAAYQIRGSQPLYFLADMRGLRGQSKEARRVSGEKDPRLNIAAGAGLINNGASKILGNFMLSLNKISHPIRLFTNEQEAIDWLLEIKKKNGH</sequence>
<keyword evidence="3" id="KW-1185">Reference proteome</keyword>
<organism evidence="2 3">
    <name type="scientific">Saprospira grandis (strain Lewin)</name>
    <dbReference type="NCBI Taxonomy" id="984262"/>
    <lineage>
        <taxon>Bacteria</taxon>
        <taxon>Pseudomonadati</taxon>
        <taxon>Bacteroidota</taxon>
        <taxon>Saprospiria</taxon>
        <taxon>Saprospirales</taxon>
        <taxon>Saprospiraceae</taxon>
        <taxon>Saprospira</taxon>
    </lineage>
</organism>
<evidence type="ECO:0000313" key="2">
    <source>
        <dbReference type="EMBL" id="AFC26426.1"/>
    </source>
</evidence>
<gene>
    <name evidence="2" type="ordered locus">SGRA_3710</name>
</gene>
<proteinExistence type="predicted"/>
<dbReference type="AlphaFoldDB" id="H6L6Z6"/>
<dbReference type="HOGENOM" id="CLU_153801_0_0_10"/>
<reference evidence="2 3" key="1">
    <citation type="journal article" date="2012" name="Stand. Genomic Sci.">
        <title>Complete genome sequencing and analysis of Saprospira grandis str. Lewin, a predatory marine bacterium.</title>
        <authorList>
            <person name="Saw J.H."/>
            <person name="Yuryev A."/>
            <person name="Kanbe M."/>
            <person name="Hou S."/>
            <person name="Young A.G."/>
            <person name="Aizawa S."/>
            <person name="Alam M."/>
        </authorList>
    </citation>
    <scope>NUCLEOTIDE SEQUENCE [LARGE SCALE GENOMIC DNA]</scope>
    <source>
        <strain evidence="2 3">Lewin</strain>
    </source>
</reference>
<evidence type="ECO:0000313" key="3">
    <source>
        <dbReference type="Proteomes" id="UP000007519"/>
    </source>
</evidence>
<dbReference type="EMBL" id="CP002831">
    <property type="protein sequence ID" value="AFC26426.1"/>
    <property type="molecule type" value="Genomic_DNA"/>
</dbReference>
<dbReference type="Gene3D" id="3.40.970.30">
    <property type="entry name" value="yp_829618.1 like domains"/>
    <property type="match status" value="1"/>
</dbReference>
<protein>
    <recommendedName>
        <fullName evidence="1">DUF7793 domain-containing protein</fullName>
    </recommendedName>
</protein>